<keyword evidence="1" id="KW-0805">Transcription regulation</keyword>
<evidence type="ECO:0000256" key="3">
    <source>
        <dbReference type="ARBA" id="ARBA00023163"/>
    </source>
</evidence>
<evidence type="ECO:0000256" key="2">
    <source>
        <dbReference type="ARBA" id="ARBA00023125"/>
    </source>
</evidence>
<keyword evidence="3" id="KW-0804">Transcription</keyword>
<feature type="domain" description="HTH luxR-type" evidence="4">
    <location>
        <begin position="190"/>
        <end position="255"/>
    </location>
</feature>
<dbReference type="RefSeq" id="WP_262310352.1">
    <property type="nucleotide sequence ID" value="NZ_CP106679.1"/>
</dbReference>
<organism evidence="5 6">
    <name type="scientific">Reichenbachiella agarivorans</name>
    <dbReference type="NCBI Taxonomy" id="2979464"/>
    <lineage>
        <taxon>Bacteria</taxon>
        <taxon>Pseudomonadati</taxon>
        <taxon>Bacteroidota</taxon>
        <taxon>Cytophagia</taxon>
        <taxon>Cytophagales</taxon>
        <taxon>Reichenbachiellaceae</taxon>
        <taxon>Reichenbachiella</taxon>
    </lineage>
</organism>
<dbReference type="CDD" id="cd06170">
    <property type="entry name" value="LuxR_C_like"/>
    <property type="match status" value="1"/>
</dbReference>
<evidence type="ECO:0000313" key="6">
    <source>
        <dbReference type="Proteomes" id="UP001065174"/>
    </source>
</evidence>
<dbReference type="Gene3D" id="3.30.450.20">
    <property type="entry name" value="PAS domain"/>
    <property type="match status" value="1"/>
</dbReference>
<sequence>MKNSTLLTNLFNSYGHYLAPRSAGIKKLDFDKILATVFSPGPFYHYILDSPTLTFESASESTKQMMGICIVDQPLEVLINLIHPDDFGYMLKCEEYVANFLTTQVTPDKVTHYKISYCLREKVKDGSYRLFMMQNLAVQTTDTGSLLKVLGIHTDISHITNTNNYKLSLTGLNGEPSYLGIDIMNEANVSEFNSNPFTKREIEVIKLLTQGYTAKEMSDMLNISKETIISHKKNAMSKSSSKNSNQLIAYCISRGLI</sequence>
<dbReference type="SMART" id="SM00421">
    <property type="entry name" value="HTH_LUXR"/>
    <property type="match status" value="1"/>
</dbReference>
<dbReference type="Pfam" id="PF00196">
    <property type="entry name" value="GerE"/>
    <property type="match status" value="1"/>
</dbReference>
<proteinExistence type="predicted"/>
<keyword evidence="2" id="KW-0238">DNA-binding</keyword>
<evidence type="ECO:0000313" key="5">
    <source>
        <dbReference type="EMBL" id="UXP32920.1"/>
    </source>
</evidence>
<evidence type="ECO:0000256" key="1">
    <source>
        <dbReference type="ARBA" id="ARBA00023015"/>
    </source>
</evidence>
<protein>
    <submittedName>
        <fullName evidence="5">Helix-turn-helix transcriptional regulator</fullName>
    </submittedName>
</protein>
<dbReference type="PROSITE" id="PS50043">
    <property type="entry name" value="HTH_LUXR_2"/>
    <property type="match status" value="1"/>
</dbReference>
<keyword evidence="6" id="KW-1185">Reference proteome</keyword>
<dbReference type="SUPFAM" id="SSF55785">
    <property type="entry name" value="PYP-like sensor domain (PAS domain)"/>
    <property type="match status" value="1"/>
</dbReference>
<dbReference type="PANTHER" id="PTHR44688">
    <property type="entry name" value="DNA-BINDING TRANSCRIPTIONAL ACTIVATOR DEVR_DOSR"/>
    <property type="match status" value="1"/>
</dbReference>
<reference evidence="5" key="1">
    <citation type="submission" date="2022-09" db="EMBL/GenBank/DDBJ databases">
        <title>Comparative genomics and taxonomic characterization of three novel marine species of genus Reichenbachiella exhibiting antioxidant and polysaccharide degradation activities.</title>
        <authorList>
            <person name="Muhammad N."/>
            <person name="Lee Y.-J."/>
            <person name="Ko J."/>
            <person name="Kim S.-G."/>
        </authorList>
    </citation>
    <scope>NUCLEOTIDE SEQUENCE</scope>
    <source>
        <strain evidence="5">BKB1-1</strain>
    </source>
</reference>
<dbReference type="SUPFAM" id="SSF46894">
    <property type="entry name" value="C-terminal effector domain of the bipartite response regulators"/>
    <property type="match status" value="1"/>
</dbReference>
<dbReference type="InterPro" id="IPR000792">
    <property type="entry name" value="Tscrpt_reg_LuxR_C"/>
</dbReference>
<accession>A0ABY6CSD6</accession>
<evidence type="ECO:0000259" key="4">
    <source>
        <dbReference type="PROSITE" id="PS50043"/>
    </source>
</evidence>
<dbReference type="Gene3D" id="1.10.10.10">
    <property type="entry name" value="Winged helix-like DNA-binding domain superfamily/Winged helix DNA-binding domain"/>
    <property type="match status" value="1"/>
</dbReference>
<dbReference type="InterPro" id="IPR036388">
    <property type="entry name" value="WH-like_DNA-bd_sf"/>
</dbReference>
<dbReference type="EMBL" id="CP106679">
    <property type="protein sequence ID" value="UXP32920.1"/>
    <property type="molecule type" value="Genomic_DNA"/>
</dbReference>
<dbReference type="InterPro" id="IPR035965">
    <property type="entry name" value="PAS-like_dom_sf"/>
</dbReference>
<name>A0ABY6CSD6_9BACT</name>
<dbReference type="Proteomes" id="UP001065174">
    <property type="component" value="Chromosome"/>
</dbReference>
<dbReference type="InterPro" id="IPR016032">
    <property type="entry name" value="Sig_transdc_resp-reg_C-effctor"/>
</dbReference>
<dbReference type="PANTHER" id="PTHR44688:SF16">
    <property type="entry name" value="DNA-BINDING TRANSCRIPTIONAL ACTIVATOR DEVR_DOSR"/>
    <property type="match status" value="1"/>
</dbReference>
<dbReference type="PRINTS" id="PR00038">
    <property type="entry name" value="HTHLUXR"/>
</dbReference>
<gene>
    <name evidence="5" type="ORF">N6H18_02990</name>
</gene>